<gene>
    <name evidence="3" type="ORF">GZ77_26160</name>
    <name evidence="2" type="ORF">GZ77_26515</name>
</gene>
<feature type="region of interest" description="Disordered" evidence="1">
    <location>
        <begin position="45"/>
        <end position="80"/>
    </location>
</feature>
<evidence type="ECO:0000313" key="4">
    <source>
        <dbReference type="Proteomes" id="UP000028006"/>
    </source>
</evidence>
<keyword evidence="4" id="KW-1185">Reference proteome</keyword>
<protein>
    <submittedName>
        <fullName evidence="2">Uncharacterized protein</fullName>
    </submittedName>
</protein>
<dbReference type="EMBL" id="JOKG01000009">
    <property type="protein sequence ID" value="KEQ11296.1"/>
    <property type="molecule type" value="Genomic_DNA"/>
</dbReference>
<dbReference type="RefSeq" id="WP_034880014.1">
    <property type="nucleotide sequence ID" value="NZ_JOKG01000009.1"/>
</dbReference>
<evidence type="ECO:0000256" key="1">
    <source>
        <dbReference type="SAM" id="MobiDB-lite"/>
    </source>
</evidence>
<name>A0A081MYH9_9GAMM</name>
<proteinExistence type="predicted"/>
<accession>A0A081MYH9</accession>
<feature type="compositionally biased region" description="Basic and acidic residues" evidence="1">
    <location>
        <begin position="54"/>
        <end position="80"/>
    </location>
</feature>
<sequence>MIEFDLTINIPLIVMLAGILASSVRQSTRFQVIIEYLKAGQSENKGRINKHDKRLADHDRRLDRHESRLDQLDKKVPDNE</sequence>
<dbReference type="AlphaFoldDB" id="A0A081MYH9"/>
<organism evidence="2 4">
    <name type="scientific">Endozoicomonas montiporae</name>
    <dbReference type="NCBI Taxonomy" id="1027273"/>
    <lineage>
        <taxon>Bacteria</taxon>
        <taxon>Pseudomonadati</taxon>
        <taxon>Pseudomonadota</taxon>
        <taxon>Gammaproteobacteria</taxon>
        <taxon>Oceanospirillales</taxon>
        <taxon>Endozoicomonadaceae</taxon>
        <taxon>Endozoicomonas</taxon>
    </lineage>
</organism>
<evidence type="ECO:0000313" key="2">
    <source>
        <dbReference type="EMBL" id="KEQ11252.1"/>
    </source>
</evidence>
<evidence type="ECO:0000313" key="3">
    <source>
        <dbReference type="EMBL" id="KEQ11296.1"/>
    </source>
</evidence>
<dbReference type="Proteomes" id="UP000028006">
    <property type="component" value="Unassembled WGS sequence"/>
</dbReference>
<reference evidence="2 4" key="1">
    <citation type="submission" date="2014-06" db="EMBL/GenBank/DDBJ databases">
        <title>Whole Genome Sequences of Three Symbiotic Endozoicomonas Bacteria.</title>
        <authorList>
            <person name="Neave M.J."/>
            <person name="Apprill A."/>
            <person name="Voolstra C.R."/>
        </authorList>
    </citation>
    <scope>NUCLEOTIDE SEQUENCE [LARGE SCALE GENOMIC DNA]</scope>
    <source>
        <strain evidence="2 4">LMG 24815</strain>
    </source>
</reference>
<comment type="caution">
    <text evidence="2">The sequence shown here is derived from an EMBL/GenBank/DDBJ whole genome shotgun (WGS) entry which is preliminary data.</text>
</comment>
<dbReference type="EMBL" id="JOKG01000011">
    <property type="protein sequence ID" value="KEQ11252.1"/>
    <property type="molecule type" value="Genomic_DNA"/>
</dbReference>